<feature type="domain" description="EamA" evidence="7">
    <location>
        <begin position="18"/>
        <end position="125"/>
    </location>
</feature>
<keyword evidence="3 6" id="KW-0812">Transmembrane</keyword>
<keyword evidence="4 6" id="KW-1133">Transmembrane helix</keyword>
<feature type="transmembrane region" description="Helical" evidence="6">
    <location>
        <begin position="12"/>
        <end position="31"/>
    </location>
</feature>
<feature type="transmembrane region" description="Helical" evidence="6">
    <location>
        <begin position="76"/>
        <end position="98"/>
    </location>
</feature>
<accession>A0A5J9UAV0</accession>
<name>A0A5J9UAV0_9POAL</name>
<dbReference type="OrthoDB" id="1728340at2759"/>
<dbReference type="Proteomes" id="UP000324897">
    <property type="component" value="Chromosome 7"/>
</dbReference>
<reference evidence="8 9" key="1">
    <citation type="journal article" date="2019" name="Sci. Rep.">
        <title>A high-quality genome of Eragrostis curvula grass provides insights into Poaceae evolution and supports new strategies to enhance forage quality.</title>
        <authorList>
            <person name="Carballo J."/>
            <person name="Santos B.A.C.M."/>
            <person name="Zappacosta D."/>
            <person name="Garbus I."/>
            <person name="Selva J.P."/>
            <person name="Gallo C.A."/>
            <person name="Diaz A."/>
            <person name="Albertini E."/>
            <person name="Caccamo M."/>
            <person name="Echenique V."/>
        </authorList>
    </citation>
    <scope>NUCLEOTIDE SEQUENCE [LARGE SCALE GENOMIC DNA]</scope>
    <source>
        <strain evidence="9">cv. Victoria</strain>
        <tissue evidence="8">Leaf</tissue>
    </source>
</reference>
<evidence type="ECO:0000256" key="5">
    <source>
        <dbReference type="ARBA" id="ARBA00023136"/>
    </source>
</evidence>
<gene>
    <name evidence="8" type="ORF">EJB05_36494</name>
</gene>
<dbReference type="GO" id="GO:0022857">
    <property type="term" value="F:transmembrane transporter activity"/>
    <property type="evidence" value="ECO:0007669"/>
    <property type="project" value="InterPro"/>
</dbReference>
<evidence type="ECO:0000313" key="9">
    <source>
        <dbReference type="Proteomes" id="UP000324897"/>
    </source>
</evidence>
<dbReference type="Pfam" id="PF00892">
    <property type="entry name" value="EamA"/>
    <property type="match status" value="1"/>
</dbReference>
<evidence type="ECO:0000256" key="1">
    <source>
        <dbReference type="ARBA" id="ARBA00004141"/>
    </source>
</evidence>
<evidence type="ECO:0000256" key="4">
    <source>
        <dbReference type="ARBA" id="ARBA00022989"/>
    </source>
</evidence>
<feature type="transmembrane region" description="Helical" evidence="6">
    <location>
        <begin position="43"/>
        <end position="64"/>
    </location>
</feature>
<comment type="caution">
    <text evidence="6">Lacks conserved residue(s) required for the propagation of feature annotation.</text>
</comment>
<protein>
    <recommendedName>
        <fullName evidence="6">WAT1-related protein</fullName>
    </recommendedName>
</protein>
<feature type="transmembrane region" description="Helical" evidence="6">
    <location>
        <begin position="104"/>
        <end position="125"/>
    </location>
</feature>
<keyword evidence="9" id="KW-1185">Reference proteome</keyword>
<keyword evidence="5 6" id="KW-0472">Membrane</keyword>
<sequence>MGTATPMAREAAALPLSMVLVQAIMVGMVVFSKLALNAGMHPMVLIVYRNLIAAAVVAPLAFIFERDMWKKVNWAVFGWISANATVGILLAMGLYYYGLRTTSAAYSVIFLNLIPIVTFIIAIMFG</sequence>
<dbReference type="GO" id="GO:0016020">
    <property type="term" value="C:membrane"/>
    <property type="evidence" value="ECO:0007669"/>
    <property type="project" value="UniProtKB-SubCell"/>
</dbReference>
<evidence type="ECO:0000313" key="8">
    <source>
        <dbReference type="EMBL" id="TVU20290.1"/>
    </source>
</evidence>
<dbReference type="SUPFAM" id="SSF103481">
    <property type="entry name" value="Multidrug resistance efflux transporter EmrE"/>
    <property type="match status" value="1"/>
</dbReference>
<dbReference type="AlphaFoldDB" id="A0A5J9UAV0"/>
<dbReference type="InterPro" id="IPR000620">
    <property type="entry name" value="EamA_dom"/>
</dbReference>
<dbReference type="InterPro" id="IPR030184">
    <property type="entry name" value="WAT1-related"/>
</dbReference>
<feature type="non-terminal residue" evidence="8">
    <location>
        <position position="1"/>
    </location>
</feature>
<dbReference type="Gramene" id="TVU20290">
    <property type="protein sequence ID" value="TVU20290"/>
    <property type="gene ID" value="EJB05_36494"/>
</dbReference>
<evidence type="ECO:0000259" key="7">
    <source>
        <dbReference type="Pfam" id="PF00892"/>
    </source>
</evidence>
<evidence type="ECO:0000256" key="2">
    <source>
        <dbReference type="ARBA" id="ARBA00007635"/>
    </source>
</evidence>
<evidence type="ECO:0000256" key="6">
    <source>
        <dbReference type="RuleBase" id="RU363077"/>
    </source>
</evidence>
<dbReference type="PANTHER" id="PTHR31218">
    <property type="entry name" value="WAT1-RELATED PROTEIN"/>
    <property type="match status" value="1"/>
</dbReference>
<dbReference type="InterPro" id="IPR037185">
    <property type="entry name" value="EmrE-like"/>
</dbReference>
<comment type="caution">
    <text evidence="8">The sequence shown here is derived from an EMBL/GenBank/DDBJ whole genome shotgun (WGS) entry which is preliminary data.</text>
</comment>
<comment type="similarity">
    <text evidence="2 6">Belongs to the drug/metabolite transporter (DMT) superfamily. Plant drug/metabolite exporter (P-DME) (TC 2.A.7.4) family.</text>
</comment>
<dbReference type="EMBL" id="RWGY01000029">
    <property type="protein sequence ID" value="TVU20290.1"/>
    <property type="molecule type" value="Genomic_DNA"/>
</dbReference>
<comment type="subcellular location">
    <subcellularLocation>
        <location evidence="1 6">Membrane</location>
        <topology evidence="1 6">Multi-pass membrane protein</topology>
    </subcellularLocation>
</comment>
<evidence type="ECO:0000256" key="3">
    <source>
        <dbReference type="ARBA" id="ARBA00022692"/>
    </source>
</evidence>
<organism evidence="8 9">
    <name type="scientific">Eragrostis curvula</name>
    <name type="common">weeping love grass</name>
    <dbReference type="NCBI Taxonomy" id="38414"/>
    <lineage>
        <taxon>Eukaryota</taxon>
        <taxon>Viridiplantae</taxon>
        <taxon>Streptophyta</taxon>
        <taxon>Embryophyta</taxon>
        <taxon>Tracheophyta</taxon>
        <taxon>Spermatophyta</taxon>
        <taxon>Magnoliopsida</taxon>
        <taxon>Liliopsida</taxon>
        <taxon>Poales</taxon>
        <taxon>Poaceae</taxon>
        <taxon>PACMAD clade</taxon>
        <taxon>Chloridoideae</taxon>
        <taxon>Eragrostideae</taxon>
        <taxon>Eragrostidinae</taxon>
        <taxon>Eragrostis</taxon>
    </lineage>
</organism>
<proteinExistence type="inferred from homology"/>